<dbReference type="Pfam" id="PF13913">
    <property type="entry name" value="zf-C2HC_2"/>
    <property type="match status" value="2"/>
</dbReference>
<evidence type="ECO:0000256" key="6">
    <source>
        <dbReference type="PROSITE-ProRule" id="PRU01371"/>
    </source>
</evidence>
<gene>
    <name evidence="9" type="ORF">pdam_00017147</name>
</gene>
<protein>
    <recommendedName>
        <fullName evidence="8">C2HC/C3H-type domain-containing protein</fullName>
    </recommendedName>
</protein>
<keyword evidence="2" id="KW-0479">Metal-binding</keyword>
<accession>A0A3M6UAZ2</accession>
<feature type="compositionally biased region" description="Polar residues" evidence="7">
    <location>
        <begin position="173"/>
        <end position="195"/>
    </location>
</feature>
<dbReference type="InterPro" id="IPR049899">
    <property type="entry name" value="Znf_C2HC_C3H"/>
</dbReference>
<evidence type="ECO:0000313" key="10">
    <source>
        <dbReference type="Proteomes" id="UP000275408"/>
    </source>
</evidence>
<feature type="region of interest" description="Disordered" evidence="7">
    <location>
        <begin position="172"/>
        <end position="422"/>
    </location>
</feature>
<keyword evidence="5" id="KW-0862">Zinc</keyword>
<evidence type="ECO:0000256" key="4">
    <source>
        <dbReference type="ARBA" id="ARBA00022771"/>
    </source>
</evidence>
<feature type="compositionally biased region" description="Low complexity" evidence="7">
    <location>
        <begin position="209"/>
        <end position="221"/>
    </location>
</feature>
<feature type="compositionally biased region" description="Basic and acidic residues" evidence="7">
    <location>
        <begin position="71"/>
        <end position="88"/>
    </location>
</feature>
<feature type="compositionally biased region" description="Polar residues" evidence="7">
    <location>
        <begin position="323"/>
        <end position="333"/>
    </location>
</feature>
<dbReference type="Gene3D" id="3.30.160.60">
    <property type="entry name" value="Classic Zinc Finger"/>
    <property type="match status" value="1"/>
</dbReference>
<feature type="compositionally biased region" description="Pro residues" evidence="7">
    <location>
        <begin position="132"/>
        <end position="141"/>
    </location>
</feature>
<dbReference type="InterPro" id="IPR026319">
    <property type="entry name" value="ZC2HC1A/B-like"/>
</dbReference>
<evidence type="ECO:0000256" key="3">
    <source>
        <dbReference type="ARBA" id="ARBA00022737"/>
    </source>
</evidence>
<dbReference type="PROSITE" id="PS52027">
    <property type="entry name" value="ZF_C2HC_C3H"/>
    <property type="match status" value="2"/>
</dbReference>
<dbReference type="GO" id="GO:0008270">
    <property type="term" value="F:zinc ion binding"/>
    <property type="evidence" value="ECO:0007669"/>
    <property type="project" value="UniProtKB-KW"/>
</dbReference>
<feature type="compositionally biased region" description="Basic residues" evidence="7">
    <location>
        <begin position="61"/>
        <end position="70"/>
    </location>
</feature>
<dbReference type="PANTHER" id="PTHR13555">
    <property type="entry name" value="C2H2 ZINC FINGER CGI-62-RELATED"/>
    <property type="match status" value="1"/>
</dbReference>
<keyword evidence="10" id="KW-1185">Reference proteome</keyword>
<dbReference type="Proteomes" id="UP000275408">
    <property type="component" value="Unassembled WGS sequence"/>
</dbReference>
<dbReference type="OrthoDB" id="10066537at2759"/>
<dbReference type="PANTHER" id="PTHR13555:SF25">
    <property type="entry name" value="ZINC FINGER C2HC DOMAIN-CONTAINING PROTEIN 1A"/>
    <property type="match status" value="1"/>
</dbReference>
<feature type="compositionally biased region" description="Polar residues" evidence="7">
    <location>
        <begin position="263"/>
        <end position="289"/>
    </location>
</feature>
<keyword evidence="3" id="KW-0677">Repeat</keyword>
<evidence type="ECO:0000313" key="9">
    <source>
        <dbReference type="EMBL" id="RMX50648.1"/>
    </source>
</evidence>
<feature type="domain" description="C2HC/C3H-type" evidence="8">
    <location>
        <begin position="40"/>
        <end position="69"/>
    </location>
</feature>
<evidence type="ECO:0000256" key="5">
    <source>
        <dbReference type="ARBA" id="ARBA00022833"/>
    </source>
</evidence>
<feature type="non-terminal residue" evidence="9">
    <location>
        <position position="1"/>
    </location>
</feature>
<feature type="domain" description="C2HC/C3H-type" evidence="8">
    <location>
        <begin position="144"/>
        <end position="173"/>
    </location>
</feature>
<keyword evidence="4 6" id="KW-0863">Zinc-finger</keyword>
<sequence>DDSKHFQDGVFLLTKLIVTSLMADFDDYIDAFRDTGTPTRLAECSSCGRTFNPTALGRHAKVCQGQKKRKPFDSSKQRNSDVPKDFVKKPTKTQSELAAGGKKSNWREKHEEFVNNLRAARGVASAQKTGGPLPPPPPPAANPDYVQCPHCSRRFNEHAAERHIPFCKEQKSRLANSSSAKSGSLAKRTQASGLLQCTPYKPPLPGKRTSTGSATTVSSAGKTRQVASAKTKSDLDFSSPGQSSAYGSRQPLASPSSRRKQVPNASPMSTQKGHSSSSQQRNKDMNGTYSGRARSSERNQHLFDSDEETSPATQIREARYGRRSSQSNGNTDNPGGRGGSGSRYSRPTSDYSDVSDRISSSSSSGQRNRHIALRDPSPTLFDDFGFDSNSPSPPMDHTPVSSRERLQETASHSARRGQREGSAGKKLSKFCHECGTKYPVENAKFCCECGMRRLYIDLT</sequence>
<feature type="region of interest" description="Disordered" evidence="7">
    <location>
        <begin position="61"/>
        <end position="108"/>
    </location>
</feature>
<comment type="similarity">
    <text evidence="1">Belongs to the ZC2HC1 family.</text>
</comment>
<feature type="compositionally biased region" description="Basic and acidic residues" evidence="7">
    <location>
        <begin position="294"/>
        <end position="304"/>
    </location>
</feature>
<evidence type="ECO:0000256" key="2">
    <source>
        <dbReference type="ARBA" id="ARBA00022723"/>
    </source>
</evidence>
<dbReference type="EMBL" id="RCHS01001928">
    <property type="protein sequence ID" value="RMX50648.1"/>
    <property type="molecule type" value="Genomic_DNA"/>
</dbReference>
<reference evidence="9 10" key="1">
    <citation type="journal article" date="2018" name="Sci. Rep.">
        <title>Comparative analysis of the Pocillopora damicornis genome highlights role of immune system in coral evolution.</title>
        <authorList>
            <person name="Cunning R."/>
            <person name="Bay R.A."/>
            <person name="Gillette P."/>
            <person name="Baker A.C."/>
            <person name="Traylor-Knowles N."/>
        </authorList>
    </citation>
    <scope>NUCLEOTIDE SEQUENCE [LARGE SCALE GENOMIC DNA]</scope>
    <source>
        <strain evidence="9">RSMAS</strain>
        <tissue evidence="9">Whole animal</tissue>
    </source>
</reference>
<feature type="region of interest" description="Disordered" evidence="7">
    <location>
        <begin position="122"/>
        <end position="141"/>
    </location>
</feature>
<feature type="compositionally biased region" description="Low complexity" evidence="7">
    <location>
        <begin position="342"/>
        <end position="364"/>
    </location>
</feature>
<proteinExistence type="inferred from homology"/>
<dbReference type="AlphaFoldDB" id="A0A3M6UAZ2"/>
<feature type="compositionally biased region" description="Polar residues" evidence="7">
    <location>
        <begin position="239"/>
        <end position="256"/>
    </location>
</feature>
<evidence type="ECO:0000259" key="8">
    <source>
        <dbReference type="PROSITE" id="PS52027"/>
    </source>
</evidence>
<name>A0A3M6UAZ2_POCDA</name>
<evidence type="ECO:0000256" key="7">
    <source>
        <dbReference type="SAM" id="MobiDB-lite"/>
    </source>
</evidence>
<organism evidence="9 10">
    <name type="scientific">Pocillopora damicornis</name>
    <name type="common">Cauliflower coral</name>
    <name type="synonym">Millepora damicornis</name>
    <dbReference type="NCBI Taxonomy" id="46731"/>
    <lineage>
        <taxon>Eukaryota</taxon>
        <taxon>Metazoa</taxon>
        <taxon>Cnidaria</taxon>
        <taxon>Anthozoa</taxon>
        <taxon>Hexacorallia</taxon>
        <taxon>Scleractinia</taxon>
        <taxon>Astrocoeniina</taxon>
        <taxon>Pocilloporidae</taxon>
        <taxon>Pocillopora</taxon>
    </lineage>
</organism>
<comment type="caution">
    <text evidence="9">The sequence shown here is derived from an EMBL/GenBank/DDBJ whole genome shotgun (WGS) entry which is preliminary data.</text>
</comment>
<evidence type="ECO:0000256" key="1">
    <source>
        <dbReference type="ARBA" id="ARBA00010843"/>
    </source>
</evidence>